<evidence type="ECO:0000256" key="1">
    <source>
        <dbReference type="ARBA" id="ARBA00004370"/>
    </source>
</evidence>
<dbReference type="Pfam" id="PF13855">
    <property type="entry name" value="LRR_8"/>
    <property type="match status" value="1"/>
</dbReference>
<evidence type="ECO:0000259" key="7">
    <source>
        <dbReference type="Pfam" id="PF08263"/>
    </source>
</evidence>
<dbReference type="GO" id="GO:0016020">
    <property type="term" value="C:membrane"/>
    <property type="evidence" value="ECO:0007669"/>
    <property type="project" value="UniProtKB-SubCell"/>
</dbReference>
<dbReference type="PANTHER" id="PTHR48060">
    <property type="entry name" value="DNA DAMAGE-REPAIR/TOLERATION PROTEIN DRT100"/>
    <property type="match status" value="1"/>
</dbReference>
<reference evidence="8" key="1">
    <citation type="journal article" date="2018" name="Data Brief">
        <title>Genome sequence data from 17 accessions of Ensete ventricosum, a staple food crop for millions in Ethiopia.</title>
        <authorList>
            <person name="Yemataw Z."/>
            <person name="Muzemil S."/>
            <person name="Ambachew D."/>
            <person name="Tripathi L."/>
            <person name="Tesfaye K."/>
            <person name="Chala A."/>
            <person name="Farbos A."/>
            <person name="O'Neill P."/>
            <person name="Moore K."/>
            <person name="Grant M."/>
            <person name="Studholme D.J."/>
        </authorList>
    </citation>
    <scope>NUCLEOTIDE SEQUENCE [LARGE SCALE GENOMIC DNA]</scope>
    <source>
        <tissue evidence="8">Leaf</tissue>
    </source>
</reference>
<keyword evidence="4" id="KW-0677">Repeat</keyword>
<comment type="subcellular location">
    <subcellularLocation>
        <location evidence="1">Membrane</location>
    </subcellularLocation>
</comment>
<dbReference type="PANTHER" id="PTHR48060:SF7">
    <property type="entry name" value="DNA DAMAGE-REPAIR_TOLERATION PROTEIN DRT100"/>
    <property type="match status" value="1"/>
</dbReference>
<dbReference type="InterPro" id="IPR013210">
    <property type="entry name" value="LRR_N_plant-typ"/>
</dbReference>
<dbReference type="InterPro" id="IPR001611">
    <property type="entry name" value="Leu-rich_rpt"/>
</dbReference>
<proteinExistence type="predicted"/>
<organism evidence="8">
    <name type="scientific">Ensete ventricosum</name>
    <name type="common">Abyssinian banana</name>
    <name type="synonym">Musa ensete</name>
    <dbReference type="NCBI Taxonomy" id="4639"/>
    <lineage>
        <taxon>Eukaryota</taxon>
        <taxon>Viridiplantae</taxon>
        <taxon>Streptophyta</taxon>
        <taxon>Embryophyta</taxon>
        <taxon>Tracheophyta</taxon>
        <taxon>Spermatophyta</taxon>
        <taxon>Magnoliopsida</taxon>
        <taxon>Liliopsida</taxon>
        <taxon>Zingiberales</taxon>
        <taxon>Musaceae</taxon>
        <taxon>Ensete</taxon>
    </lineage>
</organism>
<dbReference type="Pfam" id="PF00560">
    <property type="entry name" value="LRR_1"/>
    <property type="match status" value="2"/>
</dbReference>
<evidence type="ECO:0000256" key="6">
    <source>
        <dbReference type="ARBA" id="ARBA00023180"/>
    </source>
</evidence>
<name>A0A445M9D2_ENSVE</name>
<dbReference type="FunFam" id="3.80.10.10:FF:000400">
    <property type="entry name" value="Nuclear pore complex protein NUP107"/>
    <property type="match status" value="1"/>
</dbReference>
<dbReference type="InterPro" id="IPR032675">
    <property type="entry name" value="LRR_dom_sf"/>
</dbReference>
<keyword evidence="3" id="KW-0732">Signal</keyword>
<dbReference type="FunFam" id="3.80.10.10:FF:000041">
    <property type="entry name" value="LRR receptor-like serine/threonine-protein kinase ERECTA"/>
    <property type="match status" value="1"/>
</dbReference>
<dbReference type="AlphaFoldDB" id="A0A445M9D2"/>
<evidence type="ECO:0000256" key="4">
    <source>
        <dbReference type="ARBA" id="ARBA00022737"/>
    </source>
</evidence>
<dbReference type="Proteomes" id="UP000290560">
    <property type="component" value="Unassembled WGS sequence"/>
</dbReference>
<evidence type="ECO:0000313" key="8">
    <source>
        <dbReference type="EMBL" id="RZR70838.1"/>
    </source>
</evidence>
<accession>A0A445M9D2</accession>
<keyword evidence="6" id="KW-0325">Glycoprotein</keyword>
<evidence type="ECO:0000256" key="2">
    <source>
        <dbReference type="ARBA" id="ARBA00022614"/>
    </source>
</evidence>
<dbReference type="EMBL" id="KV875465">
    <property type="protein sequence ID" value="RZR70838.1"/>
    <property type="molecule type" value="Genomic_DNA"/>
</dbReference>
<dbReference type="PROSITE" id="PS51450">
    <property type="entry name" value="LRR"/>
    <property type="match status" value="1"/>
</dbReference>
<dbReference type="Pfam" id="PF08263">
    <property type="entry name" value="LRRNT_2"/>
    <property type="match status" value="1"/>
</dbReference>
<gene>
    <name evidence="8" type="ORF">BHM03_00001850</name>
</gene>
<keyword evidence="2" id="KW-0433">Leucine-rich repeat</keyword>
<evidence type="ECO:0000256" key="5">
    <source>
        <dbReference type="ARBA" id="ARBA00023136"/>
    </source>
</evidence>
<dbReference type="SUPFAM" id="SSF52058">
    <property type="entry name" value="L domain-like"/>
    <property type="match status" value="1"/>
</dbReference>
<dbReference type="InterPro" id="IPR053211">
    <property type="entry name" value="DNA_repair-toleration"/>
</dbReference>
<evidence type="ECO:0000256" key="3">
    <source>
        <dbReference type="ARBA" id="ARBA00022729"/>
    </source>
</evidence>
<feature type="domain" description="Leucine-rich repeat-containing N-terminal plant-type" evidence="7">
    <location>
        <begin position="98"/>
        <end position="135"/>
    </location>
</feature>
<keyword evidence="5" id="KW-0472">Membrane</keyword>
<sequence length="439" mass="47120">MGPRHPIPSTGPCSPTLAAFRRLFAAQVWDTRFLTFSYCCYLLRAWVRSLLLKGRGQRANPRRAIPPSMAPHLLSFVVVVVISAAASVRGSSACPTLDRDALLAFRSALSEKHLGIFSSWTGDDCCSQWYGVSCDPTTGRVADISLRGESEDPIIPRSGRSRGLMYGRISPEICHLDRLTTLILADWKQISGPIPPCLASLSFLRILDLVGNRLSGPIPNDIGNLSRLTVLNLANNQISGSIPTSLPALSSLMHLDLSNNQISGPIPGDFGNLRMLSRALLSRNRISGSIPSAVGHMTRLADLDLAQNRISGEIPGSVGSVPVLSSLYLDSNRLTGQIPTALLSSRGLGILNLSWNAMEGEIPDVFRSHSYYTALDLSYNQLKGPVPKTLVTAAFVGHLDLSHNHLCGPIPTGSPFDHLEAASFAANDCLCGGPLPACK</sequence>
<dbReference type="Gene3D" id="3.80.10.10">
    <property type="entry name" value="Ribonuclease Inhibitor"/>
    <property type="match status" value="2"/>
</dbReference>
<protein>
    <recommendedName>
        <fullName evidence="7">Leucine-rich repeat-containing N-terminal plant-type domain-containing protein</fullName>
    </recommendedName>
</protein>